<dbReference type="Pfam" id="PF02541">
    <property type="entry name" value="Ppx-GppA"/>
    <property type="match status" value="1"/>
</dbReference>
<dbReference type="eggNOG" id="COG0248">
    <property type="taxonomic scope" value="Bacteria"/>
</dbReference>
<accession>A0A1L7ACR0</accession>
<dbReference type="SUPFAM" id="SSF109604">
    <property type="entry name" value="HD-domain/PDEase-like"/>
    <property type="match status" value="1"/>
</dbReference>
<dbReference type="PANTHER" id="PTHR30005">
    <property type="entry name" value="EXOPOLYPHOSPHATASE"/>
    <property type="match status" value="1"/>
</dbReference>
<evidence type="ECO:0000313" key="4">
    <source>
        <dbReference type="EMBL" id="MDT8331634.1"/>
    </source>
</evidence>
<dbReference type="EMBL" id="JAVVDO010000016">
    <property type="protein sequence ID" value="MDT8331634.1"/>
    <property type="molecule type" value="Genomic_DNA"/>
</dbReference>
<dbReference type="InterPro" id="IPR048951">
    <property type="entry name" value="Ppx_C"/>
</dbReference>
<dbReference type="KEGG" id="rgi:RGI145_04665"/>
<dbReference type="Proteomes" id="UP001258945">
    <property type="component" value="Unassembled WGS sequence"/>
</dbReference>
<protein>
    <submittedName>
        <fullName evidence="3">Exopolyphosphatase</fullName>
    </submittedName>
    <submittedName>
        <fullName evidence="4">Ppx/GppA family phosphatase</fullName>
        <ecNumber evidence="4">3.6.1.-</ecNumber>
    </submittedName>
</protein>
<evidence type="ECO:0000259" key="1">
    <source>
        <dbReference type="Pfam" id="PF02541"/>
    </source>
</evidence>
<feature type="domain" description="Ppx/GppA phosphatase N-terminal" evidence="1">
    <location>
        <begin position="33"/>
        <end position="305"/>
    </location>
</feature>
<dbReference type="EC" id="3.6.1.-" evidence="4"/>
<dbReference type="PANTHER" id="PTHR30005:SF0">
    <property type="entry name" value="RETROGRADE REGULATION PROTEIN 2"/>
    <property type="match status" value="1"/>
</dbReference>
<dbReference type="Gene3D" id="1.10.3210.10">
    <property type="entry name" value="Hypothetical protein af1432"/>
    <property type="match status" value="1"/>
</dbReference>
<feature type="domain" description="Exopolyphosphatase C-terminal" evidence="2">
    <location>
        <begin position="320"/>
        <end position="494"/>
    </location>
</feature>
<dbReference type="AlphaFoldDB" id="A0A1L7ACR0"/>
<dbReference type="InterPro" id="IPR003695">
    <property type="entry name" value="Ppx_GppA_N"/>
</dbReference>
<dbReference type="Gene3D" id="3.30.420.150">
    <property type="entry name" value="Exopolyphosphatase. Domain 2"/>
    <property type="match status" value="1"/>
</dbReference>
<name>A0A1L7ACR0_9PROT</name>
<reference evidence="3 5" key="1">
    <citation type="submission" date="2016-05" db="EMBL/GenBank/DDBJ databases">
        <title>Complete Genome and Methylome Analysis of Psychrotrophic Bacterial Isolates from Antarctic Lake Untersee.</title>
        <authorList>
            <person name="Fomenkov A."/>
            <person name="Akimov V.N."/>
            <person name="Vasilyeva L.V."/>
            <person name="Andersen D."/>
            <person name="Vincze T."/>
            <person name="Roberts R.J."/>
        </authorList>
    </citation>
    <scope>NUCLEOTIDE SEQUENCE [LARGE SCALE GENOMIC DNA]</scope>
    <source>
        <strain evidence="3 5">U14-5</strain>
    </source>
</reference>
<keyword evidence="4" id="KW-0378">Hydrolase</keyword>
<evidence type="ECO:0000313" key="5">
    <source>
        <dbReference type="Proteomes" id="UP000185494"/>
    </source>
</evidence>
<dbReference type="STRING" id="257708.RGI145_04665"/>
<dbReference type="InterPro" id="IPR043129">
    <property type="entry name" value="ATPase_NBD"/>
</dbReference>
<evidence type="ECO:0000259" key="2">
    <source>
        <dbReference type="Pfam" id="PF21697"/>
    </source>
</evidence>
<organism evidence="3 5">
    <name type="scientific">Roseomonas gilardii</name>
    <dbReference type="NCBI Taxonomy" id="257708"/>
    <lineage>
        <taxon>Bacteria</taxon>
        <taxon>Pseudomonadati</taxon>
        <taxon>Pseudomonadota</taxon>
        <taxon>Alphaproteobacteria</taxon>
        <taxon>Acetobacterales</taxon>
        <taxon>Roseomonadaceae</taxon>
        <taxon>Roseomonas</taxon>
    </lineage>
</organism>
<dbReference type="EMBL" id="CP015583">
    <property type="protein sequence ID" value="APT56500.1"/>
    <property type="molecule type" value="Genomic_DNA"/>
</dbReference>
<proteinExistence type="predicted"/>
<dbReference type="CDD" id="cd24052">
    <property type="entry name" value="ASKHA_NBD_HpPPX-GppA-like"/>
    <property type="match status" value="1"/>
</dbReference>
<keyword evidence="6" id="KW-1185">Reference proteome</keyword>
<sequence>MDAAVHAHPAEAIPHPPRCGVVDLGSNSVRLVVFEGRGRNPVPIFNEKAVLGLGRGLETTRRLNEEAVEQALTVLERYHAVARAMAADPLEILATAAMRDAENGPAFAAALRERMPGVPITVLSGEGEATLSAEGVLLGFPEADGILGDIGGGSLEVVDLRHGRVGDSASLPLGVIRLAERAGGDMAQARAIAEAELARVPWLSNGKGRDLYLVGGAWRAIAKVHMVEANYPLSIVHHYVLTREEARNLCGTLIGAKKSAIEKVPGVPAKRAGDLPFAAVALRRLLRATGADRVVFSANGLREGWYARHIAPSVRAEDPLLAASYEMAARFGRDDSLPPALFDWTSPLFPEETAYDRALRLAACWLSDTGSHDHPDYRAEQSFLRILRQPGVGLDHHARAFLALAVALRYEAAPPAATLAPARVLLGAAEMRRAELLGAALRLAYTLSGGTLALLNAAALSVADGTLHLTLRQHSGLFAGEGAQRRLDLLAGMLNLKAGIGVG</sequence>
<dbReference type="Gene3D" id="3.30.420.40">
    <property type="match status" value="1"/>
</dbReference>
<reference evidence="4 6" key="2">
    <citation type="journal article" date="2019" name="Microb. Pathog.">
        <title>Comparison of VITEK 2, MALDI-TOF MS, 16S rRNA gene sequencing, and whole-genome sequencing for identification of Roseomonas mucosa.</title>
        <authorList>
            <person name="Rudolph W.W."/>
            <person name="Gunzer F."/>
            <person name="Trauth M."/>
            <person name="Bunk B."/>
            <person name="Bigge R."/>
            <person name="Schrottner P."/>
        </authorList>
    </citation>
    <scope>NUCLEOTIDE SEQUENCE [LARGE SCALE GENOMIC DNA]</scope>
    <source>
        <strain evidence="4 6">DSM 103800</strain>
    </source>
</reference>
<dbReference type="GO" id="GO:0016462">
    <property type="term" value="F:pyrophosphatase activity"/>
    <property type="evidence" value="ECO:0007669"/>
    <property type="project" value="TreeGrafter"/>
</dbReference>
<dbReference type="Proteomes" id="UP000185494">
    <property type="component" value="Chromosome 1"/>
</dbReference>
<dbReference type="Pfam" id="PF21697">
    <property type="entry name" value="Ppx_C"/>
    <property type="match status" value="1"/>
</dbReference>
<evidence type="ECO:0000313" key="6">
    <source>
        <dbReference type="Proteomes" id="UP001258945"/>
    </source>
</evidence>
<evidence type="ECO:0000313" key="3">
    <source>
        <dbReference type="EMBL" id="APT56500.1"/>
    </source>
</evidence>
<reference evidence="4" key="3">
    <citation type="submission" date="2023-09" db="EMBL/GenBank/DDBJ databases">
        <authorList>
            <person name="Schober I."/>
            <person name="Bunk B."/>
        </authorList>
    </citation>
    <scope>NUCLEOTIDE SEQUENCE</scope>
    <source>
        <strain evidence="4">DSM 103800</strain>
    </source>
</reference>
<dbReference type="SUPFAM" id="SSF53067">
    <property type="entry name" value="Actin-like ATPase domain"/>
    <property type="match status" value="2"/>
</dbReference>
<dbReference type="RefSeq" id="WP_075797445.1">
    <property type="nucleotide sequence ID" value="NZ_CP015583.1"/>
</dbReference>
<dbReference type="InterPro" id="IPR050273">
    <property type="entry name" value="GppA/Ppx_hydrolase"/>
</dbReference>
<gene>
    <name evidence="3" type="ORF">RGI145_04665</name>
    <name evidence="4" type="ORF">RQ831_11260</name>
</gene>